<accession>A0A8S3FKA8</accession>
<dbReference type="EMBL" id="CAJOBH010247717">
    <property type="protein sequence ID" value="CAF5130117.1"/>
    <property type="molecule type" value="Genomic_DNA"/>
</dbReference>
<name>A0A8S3FKA8_9BILA</name>
<organism evidence="2 3">
    <name type="scientific">Rotaria magnacalcarata</name>
    <dbReference type="NCBI Taxonomy" id="392030"/>
    <lineage>
        <taxon>Eukaryota</taxon>
        <taxon>Metazoa</taxon>
        <taxon>Spiralia</taxon>
        <taxon>Gnathifera</taxon>
        <taxon>Rotifera</taxon>
        <taxon>Eurotatoria</taxon>
        <taxon>Bdelloidea</taxon>
        <taxon>Philodinida</taxon>
        <taxon>Philodinidae</taxon>
        <taxon>Rotaria</taxon>
    </lineage>
</organism>
<proteinExistence type="predicted"/>
<dbReference type="InterPro" id="IPR012974">
    <property type="entry name" value="NOP58/56_N"/>
</dbReference>
<dbReference type="Proteomes" id="UP000681967">
    <property type="component" value="Unassembled WGS sequence"/>
</dbReference>
<evidence type="ECO:0000313" key="2">
    <source>
        <dbReference type="EMBL" id="CAF5130117.1"/>
    </source>
</evidence>
<feature type="domain" description="Nucleolar protein 58/56 N-terminal" evidence="1">
    <location>
        <begin position="5"/>
        <end position="70"/>
    </location>
</feature>
<gene>
    <name evidence="2" type="ORF">BYL167_LOCUS68369</name>
</gene>
<evidence type="ECO:0000313" key="3">
    <source>
        <dbReference type="Proteomes" id="UP000681967"/>
    </source>
</evidence>
<dbReference type="GO" id="GO:0031428">
    <property type="term" value="C:box C/D methylation guide snoRNP complex"/>
    <property type="evidence" value="ECO:0007669"/>
    <property type="project" value="InterPro"/>
</dbReference>
<reference evidence="2" key="1">
    <citation type="submission" date="2021-02" db="EMBL/GenBank/DDBJ databases">
        <authorList>
            <person name="Nowell W R."/>
        </authorList>
    </citation>
    <scope>NUCLEOTIDE SEQUENCE</scope>
</reference>
<evidence type="ECO:0000259" key="1">
    <source>
        <dbReference type="Pfam" id="PF08156"/>
    </source>
</evidence>
<comment type="caution">
    <text evidence="2">The sequence shown here is derived from an EMBL/GenBank/DDBJ whole genome shotgun (WGS) entry which is preliminary data.</text>
</comment>
<sequence length="125" mass="14018">MSNLYVLYEHASGYSLFRVREFEEIGMTIPQVEESVVDLSKFATVVKLVGFYPFQSGINALDNINAISEGLVHDDLRTFLDTNLPKEKKRAKMLLGVADPRIASTINELFSISCQHTGVVPELLR</sequence>
<dbReference type="PANTHER" id="PTHR10894:SF0">
    <property type="entry name" value="NUCLEOLAR PROTEIN 56"/>
    <property type="match status" value="1"/>
</dbReference>
<dbReference type="AlphaFoldDB" id="A0A8S3FKA8"/>
<dbReference type="Pfam" id="PF08156">
    <property type="entry name" value="NOP5NT"/>
    <property type="match status" value="1"/>
</dbReference>
<feature type="non-terminal residue" evidence="2">
    <location>
        <position position="1"/>
    </location>
</feature>
<dbReference type="PANTHER" id="PTHR10894">
    <property type="entry name" value="NUCLEOLAR PROTEIN 5 NUCLEOLAR PROTEIN NOP5 NOP58"/>
    <property type="match status" value="1"/>
</dbReference>
<dbReference type="GO" id="GO:0032040">
    <property type="term" value="C:small-subunit processome"/>
    <property type="evidence" value="ECO:0007669"/>
    <property type="project" value="InterPro"/>
</dbReference>
<dbReference type="InterPro" id="IPR045056">
    <property type="entry name" value="Nop56/Nop58"/>
</dbReference>
<protein>
    <recommendedName>
        <fullName evidence="1">Nucleolar protein 58/56 N-terminal domain-containing protein</fullName>
    </recommendedName>
</protein>
<dbReference type="GO" id="GO:0030515">
    <property type="term" value="F:snoRNA binding"/>
    <property type="evidence" value="ECO:0007669"/>
    <property type="project" value="InterPro"/>
</dbReference>